<dbReference type="Pfam" id="PF00528">
    <property type="entry name" value="BPD_transp_1"/>
    <property type="match status" value="1"/>
</dbReference>
<dbReference type="PROSITE" id="PS50928">
    <property type="entry name" value="ABC_TM1"/>
    <property type="match status" value="1"/>
</dbReference>
<comment type="similarity">
    <text evidence="7">Belongs to the binding-protein-dependent transport system permease family.</text>
</comment>
<evidence type="ECO:0000256" key="4">
    <source>
        <dbReference type="ARBA" id="ARBA00022692"/>
    </source>
</evidence>
<feature type="transmembrane region" description="Helical" evidence="7">
    <location>
        <begin position="289"/>
        <end position="311"/>
    </location>
</feature>
<dbReference type="InterPro" id="IPR035906">
    <property type="entry name" value="MetI-like_sf"/>
</dbReference>
<evidence type="ECO:0000259" key="9">
    <source>
        <dbReference type="PROSITE" id="PS50928"/>
    </source>
</evidence>
<keyword evidence="2 7" id="KW-0813">Transport</keyword>
<dbReference type="InterPro" id="IPR000515">
    <property type="entry name" value="MetI-like"/>
</dbReference>
<feature type="transmembrane region" description="Helical" evidence="7">
    <location>
        <begin position="95"/>
        <end position="121"/>
    </location>
</feature>
<evidence type="ECO:0000256" key="5">
    <source>
        <dbReference type="ARBA" id="ARBA00022989"/>
    </source>
</evidence>
<evidence type="ECO:0000256" key="1">
    <source>
        <dbReference type="ARBA" id="ARBA00004651"/>
    </source>
</evidence>
<comment type="caution">
    <text evidence="10">The sequence shown here is derived from an EMBL/GenBank/DDBJ whole genome shotgun (WGS) entry which is preliminary data.</text>
</comment>
<organism evidence="10 11">
    <name type="scientific">Dactylosporangium maewongense</name>
    <dbReference type="NCBI Taxonomy" id="634393"/>
    <lineage>
        <taxon>Bacteria</taxon>
        <taxon>Bacillati</taxon>
        <taxon>Actinomycetota</taxon>
        <taxon>Actinomycetes</taxon>
        <taxon>Micromonosporales</taxon>
        <taxon>Micromonosporaceae</taxon>
        <taxon>Dactylosporangium</taxon>
    </lineage>
</organism>
<dbReference type="SUPFAM" id="SSF161098">
    <property type="entry name" value="MetI-like"/>
    <property type="match status" value="1"/>
</dbReference>
<keyword evidence="6 7" id="KW-0472">Membrane</keyword>
<feature type="compositionally biased region" description="Polar residues" evidence="8">
    <location>
        <begin position="1"/>
        <end position="11"/>
    </location>
</feature>
<evidence type="ECO:0000256" key="8">
    <source>
        <dbReference type="SAM" id="MobiDB-lite"/>
    </source>
</evidence>
<feature type="region of interest" description="Disordered" evidence="8">
    <location>
        <begin position="1"/>
        <end position="26"/>
    </location>
</feature>
<feature type="domain" description="ABC transmembrane type-1" evidence="9">
    <location>
        <begin position="96"/>
        <end position="310"/>
    </location>
</feature>
<dbReference type="PANTHER" id="PTHR30193:SF37">
    <property type="entry name" value="INNER MEMBRANE ABC TRANSPORTER PERMEASE PROTEIN YCJO"/>
    <property type="match status" value="1"/>
</dbReference>
<keyword evidence="11" id="KW-1185">Reference proteome</keyword>
<keyword evidence="4 7" id="KW-0812">Transmembrane</keyword>
<feature type="transmembrane region" description="Helical" evidence="7">
    <location>
        <begin position="133"/>
        <end position="154"/>
    </location>
</feature>
<keyword evidence="5 7" id="KW-1133">Transmembrane helix</keyword>
<dbReference type="Proteomes" id="UP001501470">
    <property type="component" value="Unassembled WGS sequence"/>
</dbReference>
<accession>A0ABP4NYB0</accession>
<dbReference type="Gene3D" id="1.10.3720.10">
    <property type="entry name" value="MetI-like"/>
    <property type="match status" value="1"/>
</dbReference>
<dbReference type="PANTHER" id="PTHR30193">
    <property type="entry name" value="ABC TRANSPORTER PERMEASE PROTEIN"/>
    <property type="match status" value="1"/>
</dbReference>
<proteinExistence type="inferred from homology"/>
<evidence type="ECO:0000313" key="10">
    <source>
        <dbReference type="EMBL" id="GAA1569635.1"/>
    </source>
</evidence>
<comment type="subcellular location">
    <subcellularLocation>
        <location evidence="1 7">Cell membrane</location>
        <topology evidence="1 7">Multi-pass membrane protein</topology>
    </subcellularLocation>
</comment>
<dbReference type="CDD" id="cd06261">
    <property type="entry name" value="TM_PBP2"/>
    <property type="match status" value="1"/>
</dbReference>
<evidence type="ECO:0000256" key="6">
    <source>
        <dbReference type="ARBA" id="ARBA00023136"/>
    </source>
</evidence>
<gene>
    <name evidence="10" type="ORF">GCM10009827_109270</name>
</gene>
<evidence type="ECO:0000313" key="11">
    <source>
        <dbReference type="Proteomes" id="UP001501470"/>
    </source>
</evidence>
<name>A0ABP4NYB0_9ACTN</name>
<dbReference type="RefSeq" id="WP_344513963.1">
    <property type="nucleotide sequence ID" value="NZ_BAAAQD010000042.1"/>
</dbReference>
<dbReference type="EMBL" id="BAAAQD010000042">
    <property type="protein sequence ID" value="GAA1569635.1"/>
    <property type="molecule type" value="Genomic_DNA"/>
</dbReference>
<feature type="transmembrane region" description="Helical" evidence="7">
    <location>
        <begin position="35"/>
        <end position="58"/>
    </location>
</feature>
<feature type="transmembrane region" description="Helical" evidence="7">
    <location>
        <begin position="227"/>
        <end position="250"/>
    </location>
</feature>
<reference evidence="11" key="1">
    <citation type="journal article" date="2019" name="Int. J. Syst. Evol. Microbiol.">
        <title>The Global Catalogue of Microorganisms (GCM) 10K type strain sequencing project: providing services to taxonomists for standard genome sequencing and annotation.</title>
        <authorList>
            <consortium name="The Broad Institute Genomics Platform"/>
            <consortium name="The Broad Institute Genome Sequencing Center for Infectious Disease"/>
            <person name="Wu L."/>
            <person name="Ma J."/>
        </authorList>
    </citation>
    <scope>NUCLEOTIDE SEQUENCE [LARGE SCALE GENOMIC DNA]</scope>
    <source>
        <strain evidence="11">JCM 15933</strain>
    </source>
</reference>
<keyword evidence="3" id="KW-1003">Cell membrane</keyword>
<evidence type="ECO:0000256" key="2">
    <source>
        <dbReference type="ARBA" id="ARBA00022448"/>
    </source>
</evidence>
<evidence type="ECO:0000256" key="3">
    <source>
        <dbReference type="ARBA" id="ARBA00022475"/>
    </source>
</evidence>
<protein>
    <submittedName>
        <fullName evidence="10">Sugar ABC transporter permease</fullName>
    </submittedName>
</protein>
<sequence>MTAVGTTTTGPASAAVAPEPGLQPRRRPHYRPAEIAVAAAFLVPSTIVFVLFVFYPLVRTVWLSVHGSDIFGNATDFVGLDRYADFFGDPKLRNVLLVTVLFAVCTVLPTLVLGLGLALALQSKVRGIGFFRTLMATPFAFSAASAAVVFDVFYSPSIGVFNGLLSEFGVSGIDWLTDPDTALPSLAAVSVWRDLGYAVLVFSAGLQAIPEEYLEAARLDGAGRWRVLTGIVLPLLTPTIFFMLVVSTIASLQTFGEINILTGGGPDGATTTLVYGLYKSAFAFGASDYGLASVQGVVLLLLVTAITAIQFRVLQRKVFYS</sequence>
<dbReference type="InterPro" id="IPR051393">
    <property type="entry name" value="ABC_transporter_permease"/>
</dbReference>
<evidence type="ECO:0000256" key="7">
    <source>
        <dbReference type="RuleBase" id="RU363032"/>
    </source>
</evidence>